<reference evidence="4 5" key="1">
    <citation type="submission" date="2016-11" db="EMBL/GenBank/DDBJ databases">
        <title>Complete genome sequence of Streptomyces niveus SCSIO 3406.</title>
        <authorList>
            <person name="Zhu Q."/>
            <person name="Cheng W."/>
            <person name="Song Y."/>
            <person name="Li Q."/>
            <person name="Ju J."/>
        </authorList>
    </citation>
    <scope>NUCLEOTIDE SEQUENCE [LARGE SCALE GENOMIC DNA]</scope>
    <source>
        <strain evidence="4 5">SCSIO 3406</strain>
    </source>
</reference>
<keyword evidence="5" id="KW-1185">Reference proteome</keyword>
<name>A0A1U9QSK4_STRNV</name>
<feature type="signal peptide" evidence="2">
    <location>
        <begin position="1"/>
        <end position="36"/>
    </location>
</feature>
<dbReference type="KEGG" id="snw:BBN63_13850"/>
<evidence type="ECO:0000313" key="5">
    <source>
        <dbReference type="Proteomes" id="UP000189677"/>
    </source>
</evidence>
<dbReference type="InterPro" id="IPR025326">
    <property type="entry name" value="DUF4232"/>
</dbReference>
<accession>A0A1U9QSK4</accession>
<dbReference type="Pfam" id="PF14016">
    <property type="entry name" value="DUF4232"/>
    <property type="match status" value="1"/>
</dbReference>
<evidence type="ECO:0000259" key="3">
    <source>
        <dbReference type="Pfam" id="PF14016"/>
    </source>
</evidence>
<dbReference type="OrthoDB" id="3854042at2"/>
<evidence type="ECO:0000313" key="4">
    <source>
        <dbReference type="EMBL" id="AQU67167.1"/>
    </source>
</evidence>
<gene>
    <name evidence="4" type="ORF">BBN63_13850</name>
</gene>
<proteinExistence type="predicted"/>
<dbReference type="AlphaFoldDB" id="A0A1U9QSK4"/>
<feature type="chain" id="PRO_5010726465" description="DUF4232 domain-containing protein" evidence="2">
    <location>
        <begin position="37"/>
        <end position="236"/>
    </location>
</feature>
<evidence type="ECO:0000256" key="2">
    <source>
        <dbReference type="SAM" id="SignalP"/>
    </source>
</evidence>
<dbReference type="EMBL" id="CP018047">
    <property type="protein sequence ID" value="AQU67167.1"/>
    <property type="molecule type" value="Genomic_DNA"/>
</dbReference>
<feature type="domain" description="DUF4232" evidence="3">
    <location>
        <begin position="103"/>
        <end position="227"/>
    </location>
</feature>
<dbReference type="Proteomes" id="UP000189677">
    <property type="component" value="Chromosome"/>
</dbReference>
<protein>
    <recommendedName>
        <fullName evidence="3">DUF4232 domain-containing protein</fullName>
    </recommendedName>
</protein>
<dbReference type="PROSITE" id="PS51257">
    <property type="entry name" value="PROKAR_LIPOPROTEIN"/>
    <property type="match status" value="1"/>
</dbReference>
<organism evidence="4 5">
    <name type="scientific">Streptomyces niveus</name>
    <name type="common">Streptomyces spheroides</name>
    <dbReference type="NCBI Taxonomy" id="193462"/>
    <lineage>
        <taxon>Bacteria</taxon>
        <taxon>Bacillati</taxon>
        <taxon>Actinomycetota</taxon>
        <taxon>Actinomycetes</taxon>
        <taxon>Kitasatosporales</taxon>
        <taxon>Streptomycetaceae</taxon>
        <taxon>Streptomyces</taxon>
    </lineage>
</organism>
<keyword evidence="2" id="KW-0732">Signal</keyword>
<sequence length="236" mass="23987">MRNRRIRSAATSTATAATVTALVTALALTACGPSDAVGASPKPDSTAAAASTSTDEPDAKASDKPQPPADQNTDDSANNSTGNSSKNAATKTDAKSKSRTTTCTGSNTKVTVTEVTRPINHLLVTATNTGSGNCHAYYAPLLGFDDAQSVTQINEDSRPQAVVTLAPGESAYASIALGGDGSPDIAAYKLGVHFAGRDNQGSVGSAANLTLPEGTMISDSTSVSYWQSTMADALVW</sequence>
<evidence type="ECO:0000256" key="1">
    <source>
        <dbReference type="SAM" id="MobiDB-lite"/>
    </source>
</evidence>
<feature type="compositionally biased region" description="Polar residues" evidence="1">
    <location>
        <begin position="69"/>
        <end position="90"/>
    </location>
</feature>
<dbReference type="RefSeq" id="WP_078075703.1">
    <property type="nucleotide sequence ID" value="NZ_CP018047.1"/>
</dbReference>
<feature type="compositionally biased region" description="Low complexity" evidence="1">
    <location>
        <begin position="39"/>
        <end position="54"/>
    </location>
</feature>
<feature type="region of interest" description="Disordered" evidence="1">
    <location>
        <begin position="33"/>
        <end position="105"/>
    </location>
</feature>